<comment type="caution">
    <text evidence="1">The sequence shown here is derived from an EMBL/GenBank/DDBJ whole genome shotgun (WGS) entry which is preliminary data.</text>
</comment>
<dbReference type="Proteomes" id="UP001142057">
    <property type="component" value="Unassembled WGS sequence"/>
</dbReference>
<name>A0ABT2IMX6_9FLAO</name>
<proteinExistence type="predicted"/>
<sequence length="201" mass="24015">MEIDQKLIEQFKGSFINESIICFSGDNDSKIEYNSDLNVWNDYGDYFKIINPNRVSIPKKISIFSNIQEAIFFFDEWINDLNKQRFDEEIIVCSNENTVDDLLQYLYDYILVFNKDSLNIDIYHRNNSYSGIINIMNINNFFTSNKITYQYSNKKLFFSNDTVLQMPIDLQSIDVLLIPFIKFHVQNNLLNYRNYDYLLSW</sequence>
<dbReference type="RefSeq" id="WP_259831700.1">
    <property type="nucleotide sequence ID" value="NZ_JANZQH010000015.1"/>
</dbReference>
<gene>
    <name evidence="1" type="ORF">NZD88_20795</name>
</gene>
<keyword evidence="2" id="KW-1185">Reference proteome</keyword>
<evidence type="ECO:0000313" key="2">
    <source>
        <dbReference type="Proteomes" id="UP001142057"/>
    </source>
</evidence>
<dbReference type="EMBL" id="JANZQH010000015">
    <property type="protein sequence ID" value="MCT2410001.1"/>
    <property type="molecule type" value="Genomic_DNA"/>
</dbReference>
<protein>
    <submittedName>
        <fullName evidence="1">Uncharacterized protein</fullName>
    </submittedName>
</protein>
<accession>A0ABT2IMX6</accession>
<reference evidence="1" key="1">
    <citation type="submission" date="2022-08" db="EMBL/GenBank/DDBJ databases">
        <title>Chryseobacterium antibioticum,isolated from the rhizosphere soil of Pyrola in Tibet.</title>
        <authorList>
            <person name="Kan Y."/>
        </authorList>
    </citation>
    <scope>NUCLEOTIDE SEQUENCE</scope>
    <source>
        <strain evidence="1">Pc2-12</strain>
    </source>
</reference>
<organism evidence="1 2">
    <name type="scientific">Chryseobacterium pyrolae</name>
    <dbReference type="NCBI Taxonomy" id="2987481"/>
    <lineage>
        <taxon>Bacteria</taxon>
        <taxon>Pseudomonadati</taxon>
        <taxon>Bacteroidota</taxon>
        <taxon>Flavobacteriia</taxon>
        <taxon>Flavobacteriales</taxon>
        <taxon>Weeksellaceae</taxon>
        <taxon>Chryseobacterium group</taxon>
        <taxon>Chryseobacterium</taxon>
    </lineage>
</organism>
<evidence type="ECO:0000313" key="1">
    <source>
        <dbReference type="EMBL" id="MCT2410001.1"/>
    </source>
</evidence>